<dbReference type="EMBL" id="BAAABU010000001">
    <property type="protein sequence ID" value="GAA0207520.1"/>
    <property type="molecule type" value="Genomic_DNA"/>
</dbReference>
<proteinExistence type="predicted"/>
<gene>
    <name evidence="2" type="primary">axeA</name>
    <name evidence="2" type="ORF">GCM10010492_01350</name>
</gene>
<evidence type="ECO:0000313" key="3">
    <source>
        <dbReference type="Proteomes" id="UP001500416"/>
    </source>
</evidence>
<dbReference type="Proteomes" id="UP001500416">
    <property type="component" value="Unassembled WGS sequence"/>
</dbReference>
<organism evidence="2 3">
    <name type="scientific">Saccharothrix mutabilis subsp. mutabilis</name>
    <dbReference type="NCBI Taxonomy" id="66855"/>
    <lineage>
        <taxon>Bacteria</taxon>
        <taxon>Bacillati</taxon>
        <taxon>Actinomycetota</taxon>
        <taxon>Actinomycetes</taxon>
        <taxon>Pseudonocardiales</taxon>
        <taxon>Pseudonocardiaceae</taxon>
        <taxon>Saccharothrix</taxon>
    </lineage>
</organism>
<comment type="caution">
    <text evidence="2">The sequence shown here is derived from an EMBL/GenBank/DDBJ whole genome shotgun (WGS) entry which is preliminary data.</text>
</comment>
<keyword evidence="3" id="KW-1185">Reference proteome</keyword>
<dbReference type="RefSeq" id="WP_343931559.1">
    <property type="nucleotide sequence ID" value="NZ_BAAABU010000001.1"/>
</dbReference>
<protein>
    <submittedName>
        <fullName evidence="2">Cephalosporin-C deacetylase</fullName>
    </submittedName>
</protein>
<accession>A0ABN0SZI3</accession>
<feature type="domain" description="Acetyl xylan esterase" evidence="1">
    <location>
        <begin position="1"/>
        <end position="313"/>
    </location>
</feature>
<dbReference type="InterPro" id="IPR039069">
    <property type="entry name" value="CE7"/>
</dbReference>
<dbReference type="SUPFAM" id="SSF53474">
    <property type="entry name" value="alpha/beta-Hydrolases"/>
    <property type="match status" value="1"/>
</dbReference>
<dbReference type="Gene3D" id="3.40.50.1820">
    <property type="entry name" value="alpha/beta hydrolase"/>
    <property type="match status" value="1"/>
</dbReference>
<sequence>MPWFDLPEAELKTYRTATAEPADLDAWWRDRLDAARALSQPPMLTPYGEDVYGPLRVWDAEFSGANGDRVKAWYLRPPTDADLPTVVTYIGYGGGRGLPADHVLLPSAGYAVFVMDTRGQGGRWSTGQTADSGPAGPEFPGVMTRGIASPETYYYTRLMTDAALAVEAAASVDGVDATRIAVSGGSQGGGLALAAAALKGDAVKVCHADVPFLCDFHRAITITAADPYAEISQFLAHQTTLIPAALDTLRHVDAALLARRITATTLMSVGLMDEVCPPSTVYAAYNEIQAPKDLAVFPFSGHQTPRTHDETKLRHLHAHL</sequence>
<dbReference type="Pfam" id="PF05448">
    <property type="entry name" value="AXE1"/>
    <property type="match status" value="1"/>
</dbReference>
<dbReference type="InterPro" id="IPR029058">
    <property type="entry name" value="AB_hydrolase_fold"/>
</dbReference>
<dbReference type="InterPro" id="IPR008391">
    <property type="entry name" value="AXE1_dom"/>
</dbReference>
<dbReference type="PANTHER" id="PTHR40111">
    <property type="entry name" value="CEPHALOSPORIN-C DEACETYLASE"/>
    <property type="match status" value="1"/>
</dbReference>
<evidence type="ECO:0000259" key="1">
    <source>
        <dbReference type="Pfam" id="PF05448"/>
    </source>
</evidence>
<dbReference type="PANTHER" id="PTHR40111:SF1">
    <property type="entry name" value="CEPHALOSPORIN-C DEACETYLASE"/>
    <property type="match status" value="1"/>
</dbReference>
<name>A0ABN0SZI3_9PSEU</name>
<reference evidence="2 3" key="1">
    <citation type="journal article" date="2019" name="Int. J. Syst. Evol. Microbiol.">
        <title>The Global Catalogue of Microorganisms (GCM) 10K type strain sequencing project: providing services to taxonomists for standard genome sequencing and annotation.</title>
        <authorList>
            <consortium name="The Broad Institute Genomics Platform"/>
            <consortium name="The Broad Institute Genome Sequencing Center for Infectious Disease"/>
            <person name="Wu L."/>
            <person name="Ma J."/>
        </authorList>
    </citation>
    <scope>NUCLEOTIDE SEQUENCE [LARGE SCALE GENOMIC DNA]</scope>
    <source>
        <strain evidence="2 3">JCM 3380</strain>
    </source>
</reference>
<evidence type="ECO:0000313" key="2">
    <source>
        <dbReference type="EMBL" id="GAA0207520.1"/>
    </source>
</evidence>